<reference evidence="2" key="1">
    <citation type="journal article" date="2017" name="Genome Biol.">
        <title>Comparative genomics reveals high biological diversity and specific adaptations in the industrially and medically important fungal genus Aspergillus.</title>
        <authorList>
            <person name="de Vries R.P."/>
            <person name="Riley R."/>
            <person name="Wiebenga A."/>
            <person name="Aguilar-Osorio G."/>
            <person name="Amillis S."/>
            <person name="Uchima C.A."/>
            <person name="Anderluh G."/>
            <person name="Asadollahi M."/>
            <person name="Askin M."/>
            <person name="Barry K."/>
            <person name="Battaglia E."/>
            <person name="Bayram O."/>
            <person name="Benocci T."/>
            <person name="Braus-Stromeyer S.A."/>
            <person name="Caldana C."/>
            <person name="Canovas D."/>
            <person name="Cerqueira G.C."/>
            <person name="Chen F."/>
            <person name="Chen W."/>
            <person name="Choi C."/>
            <person name="Clum A."/>
            <person name="Dos Santos R.A."/>
            <person name="Damasio A.R."/>
            <person name="Diallinas G."/>
            <person name="Emri T."/>
            <person name="Fekete E."/>
            <person name="Flipphi M."/>
            <person name="Freyberg S."/>
            <person name="Gallo A."/>
            <person name="Gournas C."/>
            <person name="Habgood R."/>
            <person name="Hainaut M."/>
            <person name="Harispe M.L."/>
            <person name="Henrissat B."/>
            <person name="Hilden K.S."/>
            <person name="Hope R."/>
            <person name="Hossain A."/>
            <person name="Karabika E."/>
            <person name="Karaffa L."/>
            <person name="Karanyi Z."/>
            <person name="Krasevec N."/>
            <person name="Kuo A."/>
            <person name="Kusch H."/>
            <person name="LaButti K."/>
            <person name="Lagendijk E.L."/>
            <person name="Lapidus A."/>
            <person name="Levasseur A."/>
            <person name="Lindquist E."/>
            <person name="Lipzen A."/>
            <person name="Logrieco A.F."/>
            <person name="MacCabe A."/>
            <person name="Maekelae M.R."/>
            <person name="Malavazi I."/>
            <person name="Melin P."/>
            <person name="Meyer V."/>
            <person name="Mielnichuk N."/>
            <person name="Miskei M."/>
            <person name="Molnar A.P."/>
            <person name="Mule G."/>
            <person name="Ngan C.Y."/>
            <person name="Orejas M."/>
            <person name="Orosz E."/>
            <person name="Ouedraogo J.P."/>
            <person name="Overkamp K.M."/>
            <person name="Park H.-S."/>
            <person name="Perrone G."/>
            <person name="Piumi F."/>
            <person name="Punt P.J."/>
            <person name="Ram A.F."/>
            <person name="Ramon A."/>
            <person name="Rauscher S."/>
            <person name="Record E."/>
            <person name="Riano-Pachon D.M."/>
            <person name="Robert V."/>
            <person name="Roehrig J."/>
            <person name="Ruller R."/>
            <person name="Salamov A."/>
            <person name="Salih N.S."/>
            <person name="Samson R.A."/>
            <person name="Sandor E."/>
            <person name="Sanguinetti M."/>
            <person name="Schuetze T."/>
            <person name="Sepcic K."/>
            <person name="Shelest E."/>
            <person name="Sherlock G."/>
            <person name="Sophianopoulou V."/>
            <person name="Squina F.M."/>
            <person name="Sun H."/>
            <person name="Susca A."/>
            <person name="Todd R.B."/>
            <person name="Tsang A."/>
            <person name="Unkles S.E."/>
            <person name="van de Wiele N."/>
            <person name="van Rossen-Uffink D."/>
            <person name="Oliveira J.V."/>
            <person name="Vesth T.C."/>
            <person name="Visser J."/>
            <person name="Yu J.-H."/>
            <person name="Zhou M."/>
            <person name="Andersen M.R."/>
            <person name="Archer D.B."/>
            <person name="Baker S.E."/>
            <person name="Benoit I."/>
            <person name="Brakhage A.A."/>
            <person name="Braus G.H."/>
            <person name="Fischer R."/>
            <person name="Frisvad J.C."/>
            <person name="Goldman G.H."/>
            <person name="Houbraken J."/>
            <person name="Oakley B."/>
            <person name="Pocsi I."/>
            <person name="Scazzocchio C."/>
            <person name="Seiboth B."/>
            <person name="vanKuyk P.A."/>
            <person name="Wortman J."/>
            <person name="Dyer P.S."/>
            <person name="Grigoriev I.V."/>
        </authorList>
    </citation>
    <scope>NUCLEOTIDE SEQUENCE [LARGE SCALE GENOMIC DNA]</scope>
    <source>
        <strain evidence="2">CBS 516.65</strain>
    </source>
</reference>
<dbReference type="Proteomes" id="UP000184300">
    <property type="component" value="Unassembled WGS sequence"/>
</dbReference>
<dbReference type="GeneID" id="34462312"/>
<dbReference type="RefSeq" id="XP_022403397.1">
    <property type="nucleotide sequence ID" value="XM_022546051.1"/>
</dbReference>
<dbReference type="EMBL" id="KV878892">
    <property type="protein sequence ID" value="OJJ86708.1"/>
    <property type="molecule type" value="Genomic_DNA"/>
</dbReference>
<dbReference type="AlphaFoldDB" id="A0A1L9VS13"/>
<name>A0A1L9VS13_ASPGL</name>
<gene>
    <name evidence="1" type="ORF">ASPGLDRAFT_44556</name>
</gene>
<organism evidence="1 2">
    <name type="scientific">Aspergillus glaucus CBS 516.65</name>
    <dbReference type="NCBI Taxonomy" id="1160497"/>
    <lineage>
        <taxon>Eukaryota</taxon>
        <taxon>Fungi</taxon>
        <taxon>Dikarya</taxon>
        <taxon>Ascomycota</taxon>
        <taxon>Pezizomycotina</taxon>
        <taxon>Eurotiomycetes</taxon>
        <taxon>Eurotiomycetidae</taxon>
        <taxon>Eurotiales</taxon>
        <taxon>Aspergillaceae</taxon>
        <taxon>Aspergillus</taxon>
        <taxon>Aspergillus subgen. Aspergillus</taxon>
    </lineage>
</organism>
<keyword evidence="2" id="KW-1185">Reference proteome</keyword>
<dbReference type="OrthoDB" id="4497766at2759"/>
<evidence type="ECO:0000313" key="2">
    <source>
        <dbReference type="Proteomes" id="UP000184300"/>
    </source>
</evidence>
<sequence length="74" mass="7794">MSPPAKGTYGGGAKCQFDNDCNSRQCGLNGEKFCASRGQYTAPGLPCLRDRDCCSNSCKVNFDAGVPLPVPQCS</sequence>
<proteinExistence type="predicted"/>
<protein>
    <submittedName>
        <fullName evidence="1">Uncharacterized protein</fullName>
    </submittedName>
</protein>
<evidence type="ECO:0000313" key="1">
    <source>
        <dbReference type="EMBL" id="OJJ86708.1"/>
    </source>
</evidence>
<accession>A0A1L9VS13</accession>
<dbReference type="VEuPathDB" id="FungiDB:ASPGLDRAFT_44556"/>